<comment type="caution">
    <text evidence="2">The sequence shown here is derived from an EMBL/GenBank/DDBJ whole genome shotgun (WGS) entry which is preliminary data.</text>
</comment>
<dbReference type="SUPFAM" id="SSF82549">
    <property type="entry name" value="DAK1/DegV-like"/>
    <property type="match status" value="1"/>
</dbReference>
<dbReference type="InterPro" id="IPR004006">
    <property type="entry name" value="DhaK_dom"/>
</dbReference>
<dbReference type="eggNOG" id="COG2376">
    <property type="taxonomic scope" value="Bacteria"/>
</dbReference>
<dbReference type="PANTHER" id="PTHR28629">
    <property type="entry name" value="TRIOKINASE/FMN CYCLASE"/>
    <property type="match status" value="1"/>
</dbReference>
<dbReference type="GO" id="GO:0004371">
    <property type="term" value="F:glycerone kinase activity"/>
    <property type="evidence" value="ECO:0007669"/>
    <property type="project" value="InterPro"/>
</dbReference>
<dbReference type="EMBL" id="AZEX01000035">
    <property type="protein sequence ID" value="KRL60839.1"/>
    <property type="molecule type" value="Genomic_DNA"/>
</dbReference>
<dbReference type="Proteomes" id="UP000051264">
    <property type="component" value="Unassembled WGS sequence"/>
</dbReference>
<dbReference type="GO" id="GO:0019563">
    <property type="term" value="P:glycerol catabolic process"/>
    <property type="evidence" value="ECO:0007669"/>
    <property type="project" value="TreeGrafter"/>
</dbReference>
<gene>
    <name evidence="2" type="ORF">FC69_GL001275</name>
</gene>
<dbReference type="Gene3D" id="3.30.1180.20">
    <property type="entry name" value="Dihydroxyacetone kinase, domain 2"/>
    <property type="match status" value="1"/>
</dbReference>
<dbReference type="PANTHER" id="PTHR28629:SF4">
    <property type="entry name" value="TRIOKINASE_FMN CYCLASE"/>
    <property type="match status" value="1"/>
</dbReference>
<dbReference type="FunFam" id="3.40.50.10440:FF:000001">
    <property type="entry name" value="Dihydroxyacetone kinase, DhaK subunit"/>
    <property type="match status" value="1"/>
</dbReference>
<organism evidence="2 3">
    <name type="scientific">Latilactobacillus fuchuensis DSM 14340 = JCM 11249</name>
    <dbReference type="NCBI Taxonomy" id="1423747"/>
    <lineage>
        <taxon>Bacteria</taxon>
        <taxon>Bacillati</taxon>
        <taxon>Bacillota</taxon>
        <taxon>Bacilli</taxon>
        <taxon>Lactobacillales</taxon>
        <taxon>Lactobacillaceae</taxon>
        <taxon>Latilactobacillus</taxon>
    </lineage>
</organism>
<proteinExistence type="predicted"/>
<evidence type="ECO:0000313" key="2">
    <source>
        <dbReference type="EMBL" id="KRL60839.1"/>
    </source>
</evidence>
<reference evidence="2 3" key="1">
    <citation type="journal article" date="2015" name="Genome Announc.">
        <title>Expanding the biotechnology potential of lactobacilli through comparative genomics of 213 strains and associated genera.</title>
        <authorList>
            <person name="Sun Z."/>
            <person name="Harris H.M."/>
            <person name="McCann A."/>
            <person name="Guo C."/>
            <person name="Argimon S."/>
            <person name="Zhang W."/>
            <person name="Yang X."/>
            <person name="Jeffery I.B."/>
            <person name="Cooney J.C."/>
            <person name="Kagawa T.F."/>
            <person name="Liu W."/>
            <person name="Song Y."/>
            <person name="Salvetti E."/>
            <person name="Wrobel A."/>
            <person name="Rasinkangas P."/>
            <person name="Parkhill J."/>
            <person name="Rea M.C."/>
            <person name="O'Sullivan O."/>
            <person name="Ritari J."/>
            <person name="Douillard F.P."/>
            <person name="Paul Ross R."/>
            <person name="Yang R."/>
            <person name="Briner A.E."/>
            <person name="Felis G.E."/>
            <person name="de Vos W.M."/>
            <person name="Barrangou R."/>
            <person name="Klaenhammer T.R."/>
            <person name="Caufield P.W."/>
            <person name="Cui Y."/>
            <person name="Zhang H."/>
            <person name="O'Toole P.W."/>
        </authorList>
    </citation>
    <scope>NUCLEOTIDE SEQUENCE [LARGE SCALE GENOMIC DNA]</scope>
    <source>
        <strain evidence="2 3">DSM 14340</strain>
    </source>
</reference>
<name>A0A0R1RUN9_9LACO</name>
<evidence type="ECO:0000313" key="3">
    <source>
        <dbReference type="Proteomes" id="UP000051264"/>
    </source>
</evidence>
<sequence>MKHIVNQVDHLITEAIAGQALAYPQLIQVPQTFGFYQPSEAPPKIAVISGGGSGHEPADLGYVGTGMLTAAVMGSLWAPPTAEAIVATVKAIAKTRQVLLIVKNFSADRQAFTTAQQQLVQQDYQVEQVVVTDDISVNPQDYQLRERGVAGTVLLQKILGYYAQQNVDLVKLVEIGQSVNRQLKTLGVALAAPTLPGHLEAQFELQADQVDYGIGIHGEPGYRREPVQSAELLANELLNKLLHQYSVRPQRVAVLINGLGATPLLELYVIAQDIEQLLRLQQIEVAFVKVGNQMTAYNTQGVSVSLLALASDEWLTALQAPTTAAAW</sequence>
<dbReference type="AlphaFoldDB" id="A0A0R1RUN9"/>
<dbReference type="PROSITE" id="PS51481">
    <property type="entry name" value="DHAK"/>
    <property type="match status" value="1"/>
</dbReference>
<dbReference type="STRING" id="1423747.FC69_GL001275"/>
<feature type="domain" description="DhaK" evidence="1">
    <location>
        <begin position="7"/>
        <end position="327"/>
    </location>
</feature>
<evidence type="ECO:0000259" key="1">
    <source>
        <dbReference type="PROSITE" id="PS51481"/>
    </source>
</evidence>
<dbReference type="Pfam" id="PF02733">
    <property type="entry name" value="Dak1"/>
    <property type="match status" value="1"/>
</dbReference>
<dbReference type="Gene3D" id="3.40.50.10440">
    <property type="entry name" value="Dihydroxyacetone kinase, domain 1"/>
    <property type="match status" value="1"/>
</dbReference>
<dbReference type="InterPro" id="IPR050861">
    <property type="entry name" value="Dihydroxyacetone_Kinase"/>
</dbReference>
<accession>A0A0R1RUN9</accession>
<dbReference type="GO" id="GO:0005829">
    <property type="term" value="C:cytosol"/>
    <property type="evidence" value="ECO:0007669"/>
    <property type="project" value="TreeGrafter"/>
</dbReference>
<protein>
    <submittedName>
        <fullName evidence="2">DhaKLM operon coactivator DhaQ</fullName>
    </submittedName>
</protein>
<dbReference type="OrthoDB" id="9806345at2"/>
<dbReference type="RefSeq" id="WP_025082963.1">
    <property type="nucleotide sequence ID" value="NZ_AZEX01000035.1"/>
</dbReference>
<dbReference type="PATRIC" id="fig|1423747.3.peg.1301"/>